<evidence type="ECO:0000259" key="1">
    <source>
        <dbReference type="Pfam" id="PF19580"/>
    </source>
</evidence>
<sequence length="515" mass="59800">MKFIWIVLFPLLLFAKPFKVATYNVENLFDATYQGSEYKEYIPGRHNWNKRMVEIKLNHTAEVICDLDADILGLQEVENSSIFEALQKRLKRVGCGYRYGAITHKRGAPIQVALLSRFPIAHQRKLQVSSSPLVRNILEAEVNIKGNLLTLFVNHWKSKGRKGVESKRIKYAKVLQHRIARLPHNKEYIILGDLNSDYNAYLTLNQKLNDTKGKTALTDILHTAIGHTLVQESQMLEGAKGIHYDTWQELPFEQRWSHKFYGNKSSLDHILLPSNMFDGKGVDYVNDSFKVFKAPYLFTKRGYINSWKYKHGKHMAKGYSDHLPVFAFFDTKPYKADRSKEISNRVVTQPIEYFYTLEHLTYPVQLENTTIVFKRGNHALVKQTPQGRGIFLFGCAKGLEEGKKYDLLVQSIHSYKGLKEVTDVVVLKAKGRVSLNAFYQPLKIMRQNEVLRDITGMYRNRNLYMHGMKIPIHFKNKRFTPSNGSKLKIHYAHLGYYKKLQLVIYSKKDFDILER</sequence>
<dbReference type="EMBL" id="FPHD01000007">
    <property type="protein sequence ID" value="SFV50308.1"/>
    <property type="molecule type" value="Genomic_DNA"/>
</dbReference>
<dbReference type="PANTHER" id="PTHR42834:SF1">
    <property type="entry name" value="ENDONUCLEASE_EXONUCLEASE_PHOSPHATASE FAMILY PROTEIN (AFU_ORTHOLOGUE AFUA_3G09210)"/>
    <property type="match status" value="1"/>
</dbReference>
<accession>A0A1W1BA66</accession>
<proteinExistence type="predicted"/>
<name>A0A1W1BA66_9ZZZZ</name>
<dbReference type="PANTHER" id="PTHR42834">
    <property type="entry name" value="ENDONUCLEASE/EXONUCLEASE/PHOSPHATASE FAMILY PROTEIN (AFU_ORTHOLOGUE AFUA_3G09210)"/>
    <property type="match status" value="1"/>
</dbReference>
<protein>
    <recommendedName>
        <fullName evidence="1">Endonuclease/exonuclease/phosphatase domain-containing protein</fullName>
    </recommendedName>
</protein>
<feature type="domain" description="Endonuclease/exonuclease/phosphatase" evidence="1">
    <location>
        <begin position="20"/>
        <end position="329"/>
    </location>
</feature>
<dbReference type="SUPFAM" id="SSF56219">
    <property type="entry name" value="DNase I-like"/>
    <property type="match status" value="1"/>
</dbReference>
<dbReference type="AlphaFoldDB" id="A0A1W1BA66"/>
<organism evidence="2">
    <name type="scientific">hydrothermal vent metagenome</name>
    <dbReference type="NCBI Taxonomy" id="652676"/>
    <lineage>
        <taxon>unclassified sequences</taxon>
        <taxon>metagenomes</taxon>
        <taxon>ecological metagenomes</taxon>
    </lineage>
</organism>
<dbReference type="Gene3D" id="3.60.10.10">
    <property type="entry name" value="Endonuclease/exonuclease/phosphatase"/>
    <property type="match status" value="1"/>
</dbReference>
<evidence type="ECO:0000313" key="2">
    <source>
        <dbReference type="EMBL" id="SFV50308.1"/>
    </source>
</evidence>
<gene>
    <name evidence="2" type="ORF">MNB_SV-8-457</name>
</gene>
<dbReference type="Pfam" id="PF19580">
    <property type="entry name" value="Exo_endo_phos_3"/>
    <property type="match status" value="1"/>
</dbReference>
<dbReference type="GO" id="GO:0003824">
    <property type="term" value="F:catalytic activity"/>
    <property type="evidence" value="ECO:0007669"/>
    <property type="project" value="InterPro"/>
</dbReference>
<dbReference type="InterPro" id="IPR036691">
    <property type="entry name" value="Endo/exonu/phosph_ase_sf"/>
</dbReference>
<dbReference type="InterPro" id="IPR005135">
    <property type="entry name" value="Endo/exonuclease/phosphatase"/>
</dbReference>
<reference evidence="2" key="1">
    <citation type="submission" date="2016-10" db="EMBL/GenBank/DDBJ databases">
        <authorList>
            <person name="de Groot N.N."/>
        </authorList>
    </citation>
    <scope>NUCLEOTIDE SEQUENCE</scope>
</reference>